<dbReference type="Proteomes" id="UP000235828">
    <property type="component" value="Chromosome A"/>
</dbReference>
<protein>
    <submittedName>
        <fullName evidence="1">Uncharacterized protein</fullName>
    </submittedName>
</protein>
<evidence type="ECO:0000313" key="1">
    <source>
        <dbReference type="EMBL" id="SON50579.1"/>
    </source>
</evidence>
<reference evidence="1 2" key="1">
    <citation type="submission" date="2017-10" db="EMBL/GenBank/DDBJ databases">
        <authorList>
            <person name="Banno H."/>
            <person name="Chua N.-H."/>
        </authorList>
    </citation>
    <scope>NUCLEOTIDE SEQUENCE [LARGE SCALE GENOMIC DNA]</scope>
    <source>
        <strain evidence="1">Vibrio tapetis CECT4600</strain>
    </source>
</reference>
<gene>
    <name evidence="1" type="ORF">VTAP4600_A2606</name>
</gene>
<name>A0A2N8ZF83_9VIBR</name>
<evidence type="ECO:0000313" key="2">
    <source>
        <dbReference type="Proteomes" id="UP000235828"/>
    </source>
</evidence>
<keyword evidence="2" id="KW-1185">Reference proteome</keyword>
<dbReference type="KEGG" id="vta:A2606"/>
<dbReference type="AlphaFoldDB" id="A0A2N8ZF83"/>
<sequence>MTKNTIIIHKINTKADTFTSYREKSSVICHENDLHDQSFSDK</sequence>
<organism evidence="1 2">
    <name type="scientific">Vibrio tapetis subsp. tapetis</name>
    <dbReference type="NCBI Taxonomy" id="1671868"/>
    <lineage>
        <taxon>Bacteria</taxon>
        <taxon>Pseudomonadati</taxon>
        <taxon>Pseudomonadota</taxon>
        <taxon>Gammaproteobacteria</taxon>
        <taxon>Vibrionales</taxon>
        <taxon>Vibrionaceae</taxon>
        <taxon>Vibrio</taxon>
    </lineage>
</organism>
<dbReference type="EMBL" id="LT960611">
    <property type="protein sequence ID" value="SON50579.1"/>
    <property type="molecule type" value="Genomic_DNA"/>
</dbReference>
<proteinExistence type="predicted"/>
<accession>A0A2N8ZF83</accession>